<sequence length="1362" mass="152235">MFSVEDLLISHGYQPPKKTSKDKPPSSNENTFAGYQREARENRSTHGTVNGYETDTGAYLASRQAQVKGYFSDNEFGPHSTSSRPMVSPPPGHLWGDSDYRGYNATKTQNIPNTEQGAMHLQHAALKEKQRTAETSRINEQKHWFVEGQSMMAKEMYEDKWRLPEDRMCQSLGTEEWRSSLGRQLSDGNGHRFGHGLFSQVVGNEACKTERGQNIRKEKSQSLPRVVPESSGNEFQTSLHYIDMSGSNFTESFGQSAQFALLSKPKFSRPLKPPSYELYQQIRRSSEMIPSLQVRGENDEQVTYFAKDEAIAGSNSYSQAAATTTSLEPPGYVPPPSYKAPPQQKVSQKCSDKVPSCNNMCQPYRSAETPSDKAHWSLEHQERDCAQQKQILINTGSKEQLLQAKSTPQEREIHNSSHNGYMDDQKAFVKYIPFDDPRIRHITIVQSEKQYGEANTKHEQRNAWDRAPNGNKTFEPSDHCSAFSVPLGSVYSTQAGLRPIVDCTSGNRWLVASKPENQNGTKSDHCSAFPQPSTNTRQEAHTNQGTFETITQVKKWEPDSQCFEIQEKKRPKRRMTETIFCLVSVPVKTQEDCSNGGTVNVEVSDANAEKDTDESAGNLTEQSLLSMSSSDLELQALMGNMTAENGLKRPEIWKDVSNRHRAGYNFNQHNVLRATGSWPGDQYRDQETQTSFNKAPRSAKPITGVMKKLATGSQTQSQNCSEPAVVKDNQRSEEVTTINDQKYKQSVFSINGQTSLYPSTNSAFSRTTSAQNQVSNVNAHQSYLEVSSKNLSEKDVSIEDLVEYNVRGIQATSNNSREAVGFGQFLLKPVNRRPWDAISELESFNKEIQEVEDHNRQFKAKEDGDQTETQPANPDADGSNGQTVKCQKPTLPVPEKSSAKISKAKEELESRESQMCHNDMYITSESQTFSKVGAVDRKQGSQSGHLFWDLLNTRTLDSEGSTGIKASTAKGVQFTEVNHEQNVDGISDKRQNKSINGVRKRMYYLSETAAESNRSKDISTNAMAPSKQSVPNDTECDDTIGLTLVHKDPDYFETELNSRKCQKSTKPNVDNLNDLFEQKTAELAKNESLEERASRILGIEVAVESLISSGKKIRNQDAEENETKCFAEQEVICSGHFPSGKMYSSVEPLWCATTDLSDVNKLPEWKQSPFNGTAPWVPGEHKALGNKLPKRPREKNEDSQWEKRAIINELFHGPFTEFYSWADKHCCFSTEGETVPAPGADRKSRNTSEMIGALQGKLSVSPHRAALDRLARMKEVDSVSRIRRLSIKSTDSGDELEEEQYSAEQGEKESGVYVSARKEGTCTTSLSVSLTIKTTSLDHDLKPFVSSRTTDAESRENGGTSL</sequence>
<feature type="region of interest" description="Disordered" evidence="1">
    <location>
        <begin position="1343"/>
        <end position="1362"/>
    </location>
</feature>
<dbReference type="Proteomes" id="UP000314986">
    <property type="component" value="Unassembled WGS sequence"/>
</dbReference>
<dbReference type="OMA" id="DERGCRQ"/>
<proteinExistence type="predicted"/>
<feature type="region of interest" description="Disordered" evidence="1">
    <location>
        <begin position="516"/>
        <end position="541"/>
    </location>
</feature>
<dbReference type="InParanoid" id="A0A4W3HK02"/>
<feature type="region of interest" description="Disordered" evidence="1">
    <location>
        <begin position="451"/>
        <end position="470"/>
    </location>
</feature>
<dbReference type="GO" id="GO:1903589">
    <property type="term" value="P:positive regulation of blood vessel endothelial cell proliferation involved in sprouting angiogenesis"/>
    <property type="evidence" value="ECO:0007669"/>
    <property type="project" value="TreeGrafter"/>
</dbReference>
<feature type="compositionally biased region" description="Basic and acidic residues" evidence="1">
    <location>
        <begin position="455"/>
        <end position="464"/>
    </location>
</feature>
<keyword evidence="3" id="KW-1185">Reference proteome</keyword>
<reference evidence="3" key="1">
    <citation type="journal article" date="2006" name="Science">
        <title>Ancient noncoding elements conserved in the human genome.</title>
        <authorList>
            <person name="Venkatesh B."/>
            <person name="Kirkness E.F."/>
            <person name="Loh Y.H."/>
            <person name="Halpern A.L."/>
            <person name="Lee A.P."/>
            <person name="Johnson J."/>
            <person name="Dandona N."/>
            <person name="Viswanathan L.D."/>
            <person name="Tay A."/>
            <person name="Venter J.C."/>
            <person name="Strausberg R.L."/>
            <person name="Brenner S."/>
        </authorList>
    </citation>
    <scope>NUCLEOTIDE SEQUENCE [LARGE SCALE GENOMIC DNA]</scope>
</reference>
<dbReference type="Ensembl" id="ENSCMIT00000010143.1">
    <property type="protein sequence ID" value="ENSCMIP00000009879.1"/>
    <property type="gene ID" value="ENSCMIG00000005209.1"/>
</dbReference>
<dbReference type="GO" id="GO:0032587">
    <property type="term" value="C:ruffle membrane"/>
    <property type="evidence" value="ECO:0007669"/>
    <property type="project" value="TreeGrafter"/>
</dbReference>
<organism evidence="2 3">
    <name type="scientific">Callorhinchus milii</name>
    <name type="common">Ghost shark</name>
    <dbReference type="NCBI Taxonomy" id="7868"/>
    <lineage>
        <taxon>Eukaryota</taxon>
        <taxon>Metazoa</taxon>
        <taxon>Chordata</taxon>
        <taxon>Craniata</taxon>
        <taxon>Vertebrata</taxon>
        <taxon>Chondrichthyes</taxon>
        <taxon>Holocephali</taxon>
        <taxon>Chimaeriformes</taxon>
        <taxon>Callorhinchidae</taxon>
        <taxon>Callorhinchus</taxon>
    </lineage>
</organism>
<evidence type="ECO:0000313" key="2">
    <source>
        <dbReference type="Ensembl" id="ENSCMIP00000009879.1"/>
    </source>
</evidence>
<reference evidence="3" key="3">
    <citation type="journal article" date="2014" name="Nature">
        <title>Elephant shark genome provides unique insights into gnathostome evolution.</title>
        <authorList>
            <consortium name="International Elephant Shark Genome Sequencing Consortium"/>
            <person name="Venkatesh B."/>
            <person name="Lee A.P."/>
            <person name="Ravi V."/>
            <person name="Maurya A.K."/>
            <person name="Lian M.M."/>
            <person name="Swann J.B."/>
            <person name="Ohta Y."/>
            <person name="Flajnik M.F."/>
            <person name="Sutoh Y."/>
            <person name="Kasahara M."/>
            <person name="Hoon S."/>
            <person name="Gangu V."/>
            <person name="Roy S.W."/>
            <person name="Irimia M."/>
            <person name="Korzh V."/>
            <person name="Kondrychyn I."/>
            <person name="Lim Z.W."/>
            <person name="Tay B.H."/>
            <person name="Tohari S."/>
            <person name="Kong K.W."/>
            <person name="Ho S."/>
            <person name="Lorente-Galdos B."/>
            <person name="Quilez J."/>
            <person name="Marques-Bonet T."/>
            <person name="Raney B.J."/>
            <person name="Ingham P.W."/>
            <person name="Tay A."/>
            <person name="Hillier L.W."/>
            <person name="Minx P."/>
            <person name="Boehm T."/>
            <person name="Wilson R.K."/>
            <person name="Brenner S."/>
            <person name="Warren W.C."/>
        </authorList>
    </citation>
    <scope>NUCLEOTIDE SEQUENCE [LARGE SCALE GENOMIC DNA]</scope>
</reference>
<dbReference type="GeneTree" id="ENSGT00390000015348"/>
<dbReference type="PANTHER" id="PTHR34757:SF1">
    <property type="entry name" value="JUNCTIONAL CADHERIN 5-ASSOCIATED PROTEIN"/>
    <property type="match status" value="1"/>
</dbReference>
<dbReference type="PANTHER" id="PTHR34757">
    <property type="entry name" value="JUNCTIONAL PROTEIN ASSOCIATED WITH CORONARY ARTERY DISEASE"/>
    <property type="match status" value="1"/>
</dbReference>
<dbReference type="InterPro" id="IPR028221">
    <property type="entry name" value="JCAD"/>
</dbReference>
<reference evidence="3" key="2">
    <citation type="journal article" date="2007" name="PLoS Biol.">
        <title>Survey sequencing and comparative analysis of the elephant shark (Callorhinchus milii) genome.</title>
        <authorList>
            <person name="Venkatesh B."/>
            <person name="Kirkness E.F."/>
            <person name="Loh Y.H."/>
            <person name="Halpern A.L."/>
            <person name="Lee A.P."/>
            <person name="Johnson J."/>
            <person name="Dandona N."/>
            <person name="Viswanathan L.D."/>
            <person name="Tay A."/>
            <person name="Venter J.C."/>
            <person name="Strausberg R.L."/>
            <person name="Brenner S."/>
        </authorList>
    </citation>
    <scope>NUCLEOTIDE SEQUENCE [LARGE SCALE GENOMIC DNA]</scope>
</reference>
<reference evidence="2" key="5">
    <citation type="submission" date="2025-09" db="UniProtKB">
        <authorList>
            <consortium name="Ensembl"/>
        </authorList>
    </citation>
    <scope>IDENTIFICATION</scope>
</reference>
<feature type="compositionally biased region" description="Basic and acidic residues" evidence="1">
    <location>
        <begin position="903"/>
        <end position="913"/>
    </location>
</feature>
<accession>A0A4W3HK02</accession>
<evidence type="ECO:0000313" key="3">
    <source>
        <dbReference type="Proteomes" id="UP000314986"/>
    </source>
</evidence>
<name>A0A4W3HK02_CALMI</name>
<protein>
    <submittedName>
        <fullName evidence="2">Junctional cadherin 5 associated</fullName>
    </submittedName>
</protein>
<dbReference type="GO" id="GO:0005912">
    <property type="term" value="C:adherens junction"/>
    <property type="evidence" value="ECO:0007669"/>
    <property type="project" value="TreeGrafter"/>
</dbReference>
<feature type="region of interest" description="Disordered" evidence="1">
    <location>
        <begin position="1170"/>
        <end position="1200"/>
    </location>
</feature>
<dbReference type="Pfam" id="PF15351">
    <property type="entry name" value="JCAD"/>
    <property type="match status" value="1"/>
</dbReference>
<reference evidence="2" key="4">
    <citation type="submission" date="2025-08" db="UniProtKB">
        <authorList>
            <consortium name="Ensembl"/>
        </authorList>
    </citation>
    <scope>IDENTIFICATION</scope>
</reference>
<feature type="region of interest" description="Disordered" evidence="1">
    <location>
        <begin position="1"/>
        <end position="53"/>
    </location>
</feature>
<feature type="compositionally biased region" description="Polar residues" evidence="1">
    <location>
        <begin position="530"/>
        <end position="541"/>
    </location>
</feature>
<feature type="region of interest" description="Disordered" evidence="1">
    <location>
        <begin position="857"/>
        <end position="913"/>
    </location>
</feature>
<evidence type="ECO:0000256" key="1">
    <source>
        <dbReference type="SAM" id="MobiDB-lite"/>
    </source>
</evidence>